<dbReference type="InterPro" id="IPR041736">
    <property type="entry name" value="4OHPhenylPyrv_dOase_N"/>
</dbReference>
<keyword evidence="7" id="KW-0560">Oxidoreductase</keyword>
<dbReference type="CDD" id="cd08342">
    <property type="entry name" value="HPPD_N_like"/>
    <property type="match status" value="1"/>
</dbReference>
<feature type="binding site" evidence="5">
    <location>
        <position position="316"/>
    </location>
    <ligand>
        <name>Fe cation</name>
        <dbReference type="ChEBI" id="CHEBI:24875"/>
    </ligand>
</feature>
<evidence type="ECO:0000313" key="7">
    <source>
        <dbReference type="EMBL" id="NDY96695.1"/>
    </source>
</evidence>
<evidence type="ECO:0000256" key="1">
    <source>
        <dbReference type="ARBA" id="ARBA00005877"/>
    </source>
</evidence>
<organism evidence="7 8">
    <name type="scientific">Wenzhouxiangella limi</name>
    <dbReference type="NCBI Taxonomy" id="2707351"/>
    <lineage>
        <taxon>Bacteria</taxon>
        <taxon>Pseudomonadati</taxon>
        <taxon>Pseudomonadota</taxon>
        <taxon>Gammaproteobacteria</taxon>
        <taxon>Chromatiales</taxon>
        <taxon>Wenzhouxiangellaceae</taxon>
        <taxon>Wenzhouxiangella</taxon>
    </lineage>
</organism>
<dbReference type="GO" id="GO:0006572">
    <property type="term" value="P:L-tyrosine catabolic process"/>
    <property type="evidence" value="ECO:0007669"/>
    <property type="project" value="TreeGrafter"/>
</dbReference>
<dbReference type="PROSITE" id="PS51819">
    <property type="entry name" value="VOC"/>
    <property type="match status" value="2"/>
</dbReference>
<keyword evidence="7" id="KW-0670">Pyruvate</keyword>
<reference evidence="7 8" key="1">
    <citation type="submission" date="2020-02" db="EMBL/GenBank/DDBJ databases">
        <authorList>
            <person name="Zhang X.-Y."/>
        </authorList>
    </citation>
    <scope>NUCLEOTIDE SEQUENCE [LARGE SCALE GENOMIC DNA]</scope>
    <source>
        <strain evidence="7 8">C33</strain>
    </source>
</reference>
<dbReference type="PANTHER" id="PTHR11959">
    <property type="entry name" value="4-HYDROXYPHENYLPYRUVATE DIOXYGENASE"/>
    <property type="match status" value="1"/>
</dbReference>
<sequence>MATHHPDPLGVDQFEFIEFAAPDPALLHDLFTALGFVAVARHRERPVTLYRQGGIQFLVNEMPDSFASRFVAEHGPSCTGFALRVSDADQARRTLLERGAEAIDPQAGQPALDLPCIRGIGGSLLYLSSGLEDLEREFEFDPDVDPNPTGAGLNFIDHLTHNVHNGRMRHWAGFYEKLFGFYEVKYFDIKGAQTGLRSQAMTAPNGRISIPINESEDPKSQINEYLDQYRGEGVQHIALYSDDIYASVEKLRANGIDFLNTPDAYFDVIDQRIPDHGEDVERMRANRILIDADRQQPDKQLLQIFTQTNIGPIFFEIIQRKGNEGFGEGNFQALFEAIERDQRERGVL</sequence>
<dbReference type="Proteomes" id="UP000484885">
    <property type="component" value="Unassembled WGS sequence"/>
</dbReference>
<gene>
    <name evidence="7" type="primary">hppD</name>
    <name evidence="7" type="ORF">G3I74_13245</name>
</gene>
<dbReference type="PANTHER" id="PTHR11959:SF1">
    <property type="entry name" value="4-HYDROXYPHENYLPYRUVATE DIOXYGENASE"/>
    <property type="match status" value="1"/>
</dbReference>
<evidence type="ECO:0000256" key="3">
    <source>
        <dbReference type="ARBA" id="ARBA00022737"/>
    </source>
</evidence>
<comment type="cofactor">
    <cofactor evidence="5">
        <name>Fe cation</name>
        <dbReference type="ChEBI" id="CHEBI:24875"/>
    </cofactor>
    <text evidence="5">Binds 1 Fe cation per subunit.</text>
</comment>
<dbReference type="InterPro" id="IPR037523">
    <property type="entry name" value="VOC_core"/>
</dbReference>
<dbReference type="FunFam" id="3.10.180.10:FF:000007">
    <property type="entry name" value="4-hydroxyphenylpyruvate dioxygenase"/>
    <property type="match status" value="1"/>
</dbReference>
<feature type="binding site" evidence="5">
    <location>
        <position position="158"/>
    </location>
    <ligand>
        <name>Fe cation</name>
        <dbReference type="ChEBI" id="CHEBI:24875"/>
    </ligand>
</feature>
<keyword evidence="7" id="KW-0223">Dioxygenase</keyword>
<keyword evidence="2 5" id="KW-0479">Metal-binding</keyword>
<dbReference type="InterPro" id="IPR041735">
    <property type="entry name" value="4OHPhenylPyrv_dOase_C"/>
</dbReference>
<name>A0A845V9V4_9GAMM</name>
<dbReference type="PIRSF" id="PIRSF009283">
    <property type="entry name" value="HPP_dOase"/>
    <property type="match status" value="1"/>
</dbReference>
<proteinExistence type="inferred from homology"/>
<keyword evidence="3" id="KW-0677">Repeat</keyword>
<dbReference type="RefSeq" id="WP_164212075.1">
    <property type="nucleotide sequence ID" value="NZ_JAAGSC010000043.1"/>
</dbReference>
<keyword evidence="8" id="KW-1185">Reference proteome</keyword>
<dbReference type="SUPFAM" id="SSF54593">
    <property type="entry name" value="Glyoxalase/Bleomycin resistance protein/Dihydroxybiphenyl dioxygenase"/>
    <property type="match status" value="1"/>
</dbReference>
<dbReference type="GO" id="GO:0003868">
    <property type="term" value="F:4-hydroxyphenylpyruvate dioxygenase activity"/>
    <property type="evidence" value="ECO:0007669"/>
    <property type="project" value="UniProtKB-EC"/>
</dbReference>
<dbReference type="Pfam" id="PF00903">
    <property type="entry name" value="Glyoxalase"/>
    <property type="match status" value="1"/>
</dbReference>
<feature type="domain" description="VOC" evidence="6">
    <location>
        <begin position="13"/>
        <end position="130"/>
    </location>
</feature>
<evidence type="ECO:0000256" key="2">
    <source>
        <dbReference type="ARBA" id="ARBA00022723"/>
    </source>
</evidence>
<dbReference type="EMBL" id="JAAGSC010000043">
    <property type="protein sequence ID" value="NDY96695.1"/>
    <property type="molecule type" value="Genomic_DNA"/>
</dbReference>
<dbReference type="InterPro" id="IPR005956">
    <property type="entry name" value="4OHPhenylPyrv_dOase"/>
</dbReference>
<dbReference type="Gene3D" id="3.10.180.10">
    <property type="entry name" value="2,3-Dihydroxybiphenyl 1,2-Dioxygenase, domain 1"/>
    <property type="match status" value="2"/>
</dbReference>
<evidence type="ECO:0000313" key="8">
    <source>
        <dbReference type="Proteomes" id="UP000484885"/>
    </source>
</evidence>
<evidence type="ECO:0000259" key="6">
    <source>
        <dbReference type="PROSITE" id="PS51819"/>
    </source>
</evidence>
<feature type="domain" description="VOC" evidence="6">
    <location>
        <begin position="155"/>
        <end position="307"/>
    </location>
</feature>
<dbReference type="NCBIfam" id="TIGR01263">
    <property type="entry name" value="4HPPD"/>
    <property type="match status" value="1"/>
</dbReference>
<dbReference type="InterPro" id="IPR029068">
    <property type="entry name" value="Glyas_Bleomycin-R_OHBP_Dase"/>
</dbReference>
<dbReference type="GO" id="GO:0046872">
    <property type="term" value="F:metal ion binding"/>
    <property type="evidence" value="ECO:0007669"/>
    <property type="project" value="UniProtKB-KW"/>
</dbReference>
<dbReference type="EC" id="1.13.11.27" evidence="7"/>
<dbReference type="InterPro" id="IPR004360">
    <property type="entry name" value="Glyas_Fos-R_dOase_dom"/>
</dbReference>
<comment type="caution">
    <text evidence="7">The sequence shown here is derived from an EMBL/GenBank/DDBJ whole genome shotgun (WGS) entry which is preliminary data.</text>
</comment>
<protein>
    <submittedName>
        <fullName evidence="7">4-hydroxyphenylpyruvate dioxygenase</fullName>
        <ecNumber evidence="7">1.13.11.27</ecNumber>
    </submittedName>
</protein>
<evidence type="ECO:0000256" key="4">
    <source>
        <dbReference type="ARBA" id="ARBA00023004"/>
    </source>
</evidence>
<comment type="similarity">
    <text evidence="1">Belongs to the 4HPPD family.</text>
</comment>
<dbReference type="CDD" id="cd07250">
    <property type="entry name" value="HPPD_C_like"/>
    <property type="match status" value="1"/>
</dbReference>
<accession>A0A845V9V4</accession>
<dbReference type="AlphaFoldDB" id="A0A845V9V4"/>
<dbReference type="Pfam" id="PF14696">
    <property type="entry name" value="Glyoxalase_5"/>
    <property type="match status" value="1"/>
</dbReference>
<keyword evidence="4 5" id="KW-0408">Iron</keyword>
<evidence type="ECO:0000256" key="5">
    <source>
        <dbReference type="PIRSR" id="PIRSR009283-1"/>
    </source>
</evidence>
<feature type="binding site" evidence="5">
    <location>
        <position position="236"/>
    </location>
    <ligand>
        <name>Fe cation</name>
        <dbReference type="ChEBI" id="CHEBI:24875"/>
    </ligand>
</feature>